<sequence>MFSMLKSIYFKSDKTDGCFYFHFQYLCFGGNLIFFSSRAESVTNVPAPFRKTNREIRVRVKEKNNKSLTKIRACFHF</sequence>
<evidence type="ECO:0000313" key="2">
    <source>
        <dbReference type="Proteomes" id="UP000028719"/>
    </source>
</evidence>
<dbReference type="EMBL" id="JPRI01000005">
    <property type="protein sequence ID" value="KFF25583.1"/>
    <property type="molecule type" value="Genomic_DNA"/>
</dbReference>
<evidence type="ECO:0000313" key="1">
    <source>
        <dbReference type="EMBL" id="KFF25583.1"/>
    </source>
</evidence>
<keyword evidence="2" id="KW-1185">Reference proteome</keyword>
<accession>A0ABR4ULI7</accession>
<proteinExistence type="predicted"/>
<comment type="caution">
    <text evidence="1">The sequence shown here is derived from an EMBL/GenBank/DDBJ whole genome shotgun (WGS) entry which is preliminary data.</text>
</comment>
<name>A0ABR4ULI7_9FLAO</name>
<reference evidence="1 2" key="1">
    <citation type="submission" date="2014-07" db="EMBL/GenBank/DDBJ databases">
        <title>Genome of Chryseobacterium vrystaatense LMG 22846.</title>
        <authorList>
            <person name="Pipes S.E."/>
            <person name="Stropko S.J."/>
            <person name="Newman J.D."/>
        </authorList>
    </citation>
    <scope>NUCLEOTIDE SEQUENCE [LARGE SCALE GENOMIC DNA]</scope>
    <source>
        <strain evidence="1 2">LMG 22846</strain>
    </source>
</reference>
<gene>
    <name evidence="1" type="ORF">IW16_16415</name>
</gene>
<protein>
    <submittedName>
        <fullName evidence="1">Uncharacterized protein</fullName>
    </submittedName>
</protein>
<dbReference type="Proteomes" id="UP000028719">
    <property type="component" value="Unassembled WGS sequence"/>
</dbReference>
<organism evidence="1 2">
    <name type="scientific">Chryseobacterium vrystaatense</name>
    <dbReference type="NCBI Taxonomy" id="307480"/>
    <lineage>
        <taxon>Bacteria</taxon>
        <taxon>Pseudomonadati</taxon>
        <taxon>Bacteroidota</taxon>
        <taxon>Flavobacteriia</taxon>
        <taxon>Flavobacteriales</taxon>
        <taxon>Weeksellaceae</taxon>
        <taxon>Chryseobacterium group</taxon>
        <taxon>Chryseobacterium</taxon>
    </lineage>
</organism>